<evidence type="ECO:0000256" key="6">
    <source>
        <dbReference type="ARBA" id="ARBA00022801"/>
    </source>
</evidence>
<sequence length="314" mass="35292">MMEIIFLGCGGGMPTPERSLASMMINYEGRKILIDCGEGTQVSMKMVGRGFKTIDIICITHIHGDHIIGLPGLLSTIGNSGKVDPLIIIGPKGIAEAVKSLMYIVPYLPYELRVIENYSGSIDFGDKYSIKELGVLFKPMNIQISSIELEHSSPCFGYSFYIKRNPKFNIEKAIENNVPKNIWNKLQIGEEIIIDNKLYTKEMVLGTEREGLKISYITDTRPILDINNFVYNSDLFVCEGTYGKEEDIDKAIRNKHMTFKEAASIAANSNVKKLILTHFSPALKNPEDYIDNAKAVFNESYLAKDRLIETLKFN</sequence>
<dbReference type="GO" id="GO:0042781">
    <property type="term" value="F:3'-tRNA processing endoribonuclease activity"/>
    <property type="evidence" value="ECO:0007669"/>
    <property type="project" value="UniProtKB-UniRule"/>
</dbReference>
<name>A0A0J8G6E4_CLOCY</name>
<comment type="caution">
    <text evidence="9">The sequence shown here is derived from an EMBL/GenBank/DDBJ whole genome shotgun (WGS) entry which is preliminary data.</text>
</comment>
<feature type="active site" description="Proton acceptor" evidence="8">
    <location>
        <position position="65"/>
    </location>
</feature>
<comment type="similarity">
    <text evidence="8">Belongs to the RNase Z family.</text>
</comment>
<dbReference type="EC" id="3.1.26.11" evidence="8"/>
<keyword evidence="3 8" id="KW-0540">Nuclease</keyword>
<dbReference type="OrthoDB" id="9800940at2"/>
<protein>
    <recommendedName>
        <fullName evidence="8">Ribonuclease Z</fullName>
        <shortName evidence="8">RNase Z</shortName>
        <ecNumber evidence="8">3.1.26.11</ecNumber>
    </recommendedName>
    <alternativeName>
        <fullName evidence="8">tRNA 3 endonuclease</fullName>
    </alternativeName>
    <alternativeName>
        <fullName evidence="8">tRNase Z</fullName>
    </alternativeName>
</protein>
<feature type="binding site" evidence="8">
    <location>
        <position position="151"/>
    </location>
    <ligand>
        <name>Zn(2+)</name>
        <dbReference type="ChEBI" id="CHEBI:29105"/>
        <label>1</label>
        <note>catalytic</note>
    </ligand>
</feature>
<comment type="function">
    <text evidence="8">Zinc phosphodiesterase, which displays some tRNA 3'-processing endonuclease activity. Probably involved in tRNA maturation, by removing a 3'-trailer from precursor tRNA.</text>
</comment>
<feature type="binding site" evidence="8">
    <location>
        <position position="65"/>
    </location>
    <ligand>
        <name>Zn(2+)</name>
        <dbReference type="ChEBI" id="CHEBI:29105"/>
        <label>2</label>
        <note>catalytic</note>
    </ligand>
</feature>
<keyword evidence="5 8" id="KW-0255">Endonuclease</keyword>
<dbReference type="AlphaFoldDB" id="A0A0J8G6E4"/>
<comment type="subunit">
    <text evidence="1 8">Homodimer.</text>
</comment>
<evidence type="ECO:0000256" key="2">
    <source>
        <dbReference type="ARBA" id="ARBA00022694"/>
    </source>
</evidence>
<keyword evidence="10" id="KW-1185">Reference proteome</keyword>
<evidence type="ECO:0000256" key="5">
    <source>
        <dbReference type="ARBA" id="ARBA00022759"/>
    </source>
</evidence>
<proteinExistence type="inferred from homology"/>
<evidence type="ECO:0000256" key="3">
    <source>
        <dbReference type="ARBA" id="ARBA00022722"/>
    </source>
</evidence>
<dbReference type="PANTHER" id="PTHR46018:SF2">
    <property type="entry name" value="ZINC PHOSPHODIESTERASE ELAC PROTEIN 1"/>
    <property type="match status" value="1"/>
</dbReference>
<dbReference type="PATRIC" id="fig|1121307.3.peg.2188"/>
<dbReference type="CDD" id="cd07717">
    <property type="entry name" value="RNaseZ_ZiPD-like_MBL-fold"/>
    <property type="match status" value="1"/>
</dbReference>
<dbReference type="SUPFAM" id="SSF56281">
    <property type="entry name" value="Metallo-hydrolase/oxidoreductase"/>
    <property type="match status" value="1"/>
</dbReference>
<gene>
    <name evidence="8 9" type="primary">rnz</name>
    <name evidence="9" type="ORF">CLCY_6c00570</name>
</gene>
<evidence type="ECO:0000313" key="9">
    <source>
        <dbReference type="EMBL" id="KMT23176.1"/>
    </source>
</evidence>
<dbReference type="Gene3D" id="3.60.15.10">
    <property type="entry name" value="Ribonuclease Z/Hydroxyacylglutathione hydrolase-like"/>
    <property type="match status" value="1"/>
</dbReference>
<feature type="binding site" evidence="8">
    <location>
        <position position="61"/>
    </location>
    <ligand>
        <name>Zn(2+)</name>
        <dbReference type="ChEBI" id="CHEBI:29105"/>
        <label>1</label>
        <note>catalytic</note>
    </ligand>
</feature>
<dbReference type="PANTHER" id="PTHR46018">
    <property type="entry name" value="ZINC PHOSPHODIESTERASE ELAC PROTEIN 1"/>
    <property type="match status" value="1"/>
</dbReference>
<keyword evidence="2 8" id="KW-0819">tRNA processing</keyword>
<dbReference type="NCBIfam" id="NF000801">
    <property type="entry name" value="PRK00055.1-3"/>
    <property type="match status" value="1"/>
</dbReference>
<reference evidence="9 10" key="1">
    <citation type="submission" date="2015-06" db="EMBL/GenBank/DDBJ databases">
        <title>Draft genome sequence of the purine-degrading Clostridium cylindrosporum HC-1 (DSM 605).</title>
        <authorList>
            <person name="Poehlein A."/>
            <person name="Schiel-Bengelsdorf B."/>
            <person name="Bengelsdorf F."/>
            <person name="Daniel R."/>
            <person name="Duerre P."/>
        </authorList>
    </citation>
    <scope>NUCLEOTIDE SEQUENCE [LARGE SCALE GENOMIC DNA]</scope>
    <source>
        <strain evidence="9 10">DSM 605</strain>
    </source>
</reference>
<dbReference type="STRING" id="1121307.CLCY_6c00570"/>
<keyword evidence="7 8" id="KW-0862">Zinc</keyword>
<evidence type="ECO:0000256" key="4">
    <source>
        <dbReference type="ARBA" id="ARBA00022723"/>
    </source>
</evidence>
<feature type="binding site" evidence="8">
    <location>
        <position position="63"/>
    </location>
    <ligand>
        <name>Zn(2+)</name>
        <dbReference type="ChEBI" id="CHEBI:29105"/>
        <label>1</label>
        <note>catalytic</note>
    </ligand>
</feature>
<feature type="binding site" evidence="8">
    <location>
        <position position="278"/>
    </location>
    <ligand>
        <name>Zn(2+)</name>
        <dbReference type="ChEBI" id="CHEBI:29105"/>
        <label>2</label>
        <note>catalytic</note>
    </ligand>
</feature>
<dbReference type="HAMAP" id="MF_01818">
    <property type="entry name" value="RNase_Z_BN"/>
    <property type="match status" value="1"/>
</dbReference>
<keyword evidence="4 8" id="KW-0479">Metal-binding</keyword>
<feature type="binding site" evidence="8">
    <location>
        <position position="66"/>
    </location>
    <ligand>
        <name>Zn(2+)</name>
        <dbReference type="ChEBI" id="CHEBI:29105"/>
        <label>2</label>
        <note>catalytic</note>
    </ligand>
</feature>
<dbReference type="EMBL" id="LFVU01000002">
    <property type="protein sequence ID" value="KMT23176.1"/>
    <property type="molecule type" value="Genomic_DNA"/>
</dbReference>
<dbReference type="GO" id="GO:0008270">
    <property type="term" value="F:zinc ion binding"/>
    <property type="evidence" value="ECO:0007669"/>
    <property type="project" value="UniProtKB-UniRule"/>
</dbReference>
<keyword evidence="6 8" id="KW-0378">Hydrolase</keyword>
<evidence type="ECO:0000256" key="7">
    <source>
        <dbReference type="ARBA" id="ARBA00022833"/>
    </source>
</evidence>
<comment type="cofactor">
    <cofactor evidence="8">
        <name>Zn(2+)</name>
        <dbReference type="ChEBI" id="CHEBI:29105"/>
    </cofactor>
    <text evidence="8">Binds 2 Zn(2+) ions.</text>
</comment>
<evidence type="ECO:0000256" key="1">
    <source>
        <dbReference type="ARBA" id="ARBA00011738"/>
    </source>
</evidence>
<dbReference type="NCBIfam" id="TIGR02651">
    <property type="entry name" value="RNase_Z"/>
    <property type="match status" value="1"/>
</dbReference>
<evidence type="ECO:0000313" key="10">
    <source>
        <dbReference type="Proteomes" id="UP000036756"/>
    </source>
</evidence>
<dbReference type="Pfam" id="PF23023">
    <property type="entry name" value="Anti-Pycsar_Apyc1"/>
    <property type="match status" value="1"/>
</dbReference>
<organism evidence="9 10">
    <name type="scientific">Clostridium cylindrosporum DSM 605</name>
    <dbReference type="NCBI Taxonomy" id="1121307"/>
    <lineage>
        <taxon>Bacteria</taxon>
        <taxon>Bacillati</taxon>
        <taxon>Bacillota</taxon>
        <taxon>Clostridia</taxon>
        <taxon>Eubacteriales</taxon>
        <taxon>Clostridiaceae</taxon>
        <taxon>Clostridium</taxon>
    </lineage>
</organism>
<accession>A0A0J8G6E4</accession>
<dbReference type="Proteomes" id="UP000036756">
    <property type="component" value="Unassembled WGS sequence"/>
</dbReference>
<dbReference type="InterPro" id="IPR036866">
    <property type="entry name" value="RibonucZ/Hydroxyglut_hydro"/>
</dbReference>
<dbReference type="InterPro" id="IPR013471">
    <property type="entry name" value="RNase_Z/BN"/>
</dbReference>
<dbReference type="RefSeq" id="WP_048569261.1">
    <property type="nucleotide sequence ID" value="NZ_LFVU01000002.1"/>
</dbReference>
<feature type="binding site" evidence="8">
    <location>
        <position position="219"/>
    </location>
    <ligand>
        <name>Zn(2+)</name>
        <dbReference type="ChEBI" id="CHEBI:29105"/>
        <label>1</label>
        <note>catalytic</note>
    </ligand>
</feature>
<evidence type="ECO:0000256" key="8">
    <source>
        <dbReference type="HAMAP-Rule" id="MF_01818"/>
    </source>
</evidence>
<comment type="catalytic activity">
    <reaction evidence="8">
        <text>Endonucleolytic cleavage of RNA, removing extra 3' nucleotides from tRNA precursor, generating 3' termini of tRNAs. A 3'-hydroxy group is left at the tRNA terminus and a 5'-phosphoryl group is left at the trailer molecule.</text>
        <dbReference type="EC" id="3.1.26.11"/>
    </reaction>
</comment>
<feature type="binding site" evidence="8">
    <location>
        <position position="219"/>
    </location>
    <ligand>
        <name>Zn(2+)</name>
        <dbReference type="ChEBI" id="CHEBI:29105"/>
        <label>2</label>
        <note>catalytic</note>
    </ligand>
</feature>